<evidence type="ECO:0000313" key="2">
    <source>
        <dbReference type="EMBL" id="CQH57944.1"/>
    </source>
</evidence>
<feature type="transmembrane region" description="Helical" evidence="1">
    <location>
        <begin position="154"/>
        <end position="174"/>
    </location>
</feature>
<feature type="transmembrane region" description="Helical" evidence="1">
    <location>
        <begin position="72"/>
        <end position="93"/>
    </location>
</feature>
<dbReference type="AlphaFoldDB" id="A0A0U5H361"/>
<keyword evidence="1" id="KW-1133">Transmembrane helix</keyword>
<dbReference type="STRING" id="1407499.HHUB_2636"/>
<feature type="transmembrane region" description="Helical" evidence="1">
    <location>
        <begin position="180"/>
        <end position="200"/>
    </location>
</feature>
<reference evidence="3" key="1">
    <citation type="journal article" date="2016" name="Environ. Microbiol.">
        <title>The complete genome of a viable archaeum isolated from 123-million-year-old rock salt.</title>
        <authorList>
            <person name="Jaakkola S.T."/>
            <person name="Pfeiffer F."/>
            <person name="Ravantti J.J."/>
            <person name="Guo Q."/>
            <person name="Liu Y."/>
            <person name="Chen X."/>
            <person name="Ma H."/>
            <person name="Yang C."/>
            <person name="Oksanen H.M."/>
            <person name="Bamford D.H."/>
        </authorList>
    </citation>
    <scope>NUCLEOTIDE SEQUENCE</scope>
    <source>
        <strain evidence="3">JI20-1</strain>
    </source>
</reference>
<feature type="transmembrane region" description="Helical" evidence="1">
    <location>
        <begin position="25"/>
        <end position="51"/>
    </location>
</feature>
<dbReference type="RefSeq" id="WP_059057067.1">
    <property type="nucleotide sequence ID" value="NZ_CEML01000001.1"/>
</dbReference>
<dbReference type="EMBL" id="LN831302">
    <property type="protein sequence ID" value="CQH57944.1"/>
    <property type="molecule type" value="Genomic_DNA"/>
</dbReference>
<feature type="transmembrane region" description="Helical" evidence="1">
    <location>
        <begin position="105"/>
        <end position="133"/>
    </location>
</feature>
<keyword evidence="3" id="KW-1185">Reference proteome</keyword>
<evidence type="ECO:0000256" key="1">
    <source>
        <dbReference type="SAM" id="Phobius"/>
    </source>
</evidence>
<gene>
    <name evidence="2" type="ORF">HHUB_2636</name>
</gene>
<dbReference type="InterPro" id="IPR025098">
    <property type="entry name" value="DUF4013"/>
</dbReference>
<dbReference type="Proteomes" id="UP000066737">
    <property type="component" value="Chromosome I"/>
</dbReference>
<accession>A0A0U5H361</accession>
<protein>
    <submittedName>
        <fullName evidence="2">DUF4013 family protein</fullName>
    </submittedName>
</protein>
<organism evidence="2 3">
    <name type="scientific">Halobacterium hubeiense</name>
    <dbReference type="NCBI Taxonomy" id="1407499"/>
    <lineage>
        <taxon>Archaea</taxon>
        <taxon>Methanobacteriati</taxon>
        <taxon>Methanobacteriota</taxon>
        <taxon>Stenosarchaea group</taxon>
        <taxon>Halobacteria</taxon>
        <taxon>Halobacteriales</taxon>
        <taxon>Halobacteriaceae</taxon>
        <taxon>Halobacterium</taxon>
    </lineage>
</organism>
<dbReference type="KEGG" id="hhb:Hhub_2636"/>
<keyword evidence="1" id="KW-0472">Membrane</keyword>
<dbReference type="OrthoDB" id="381393at2157"/>
<name>A0A0U5H361_9EURY</name>
<evidence type="ECO:0000313" key="3">
    <source>
        <dbReference type="Proteomes" id="UP000066737"/>
    </source>
</evidence>
<dbReference type="GeneID" id="26659269"/>
<keyword evidence="1" id="KW-0812">Transmembrane</keyword>
<proteinExistence type="predicted"/>
<dbReference type="Pfam" id="PF13197">
    <property type="entry name" value="DUF4013"/>
    <property type="match status" value="1"/>
</dbReference>
<sequence>MRDALAYPLAGDAEDRYLGGWILHLLHALVVPALPLAVVAGHLAGVTRAAATGSEPPSFRGWRTVAADTGRTVAVLAAYAVPSAATLYLGAFVLPSGTNVSAVPIALLAGGLLGILLPLAYAAPASVAHAAVARSLRAGFDPSAVGRTLRDARYFTRWAGGVAALAVGAALAAWLGEYLVGYLLAFYCEVLAAACFGWGASTTVEAAGE</sequence>